<gene>
    <name evidence="1" type="ORF">ECDEC2D_4157</name>
</gene>
<sequence>MRIAAEAAVKNCAIHKKANIDCKQKAQLLLCNRFDVSHANKPWDKGEKISSTPFLQWEYQEKMQE</sequence>
<name>A0A828U479_ECOLX</name>
<comment type="caution">
    <text evidence="1">The sequence shown here is derived from an EMBL/GenBank/DDBJ whole genome shotgun (WGS) entry which is preliminary data.</text>
</comment>
<organism evidence="1 2">
    <name type="scientific">Escherichia coli DEC2D</name>
    <dbReference type="NCBI Taxonomy" id="868141"/>
    <lineage>
        <taxon>Bacteria</taxon>
        <taxon>Pseudomonadati</taxon>
        <taxon>Pseudomonadota</taxon>
        <taxon>Gammaproteobacteria</taxon>
        <taxon>Enterobacterales</taxon>
        <taxon>Enterobacteriaceae</taxon>
        <taxon>Escherichia</taxon>
    </lineage>
</organism>
<dbReference type="AlphaFoldDB" id="A0A828U479"/>
<evidence type="ECO:0000313" key="1">
    <source>
        <dbReference type="EMBL" id="EHU39930.1"/>
    </source>
</evidence>
<dbReference type="EMBL" id="AIFC01000036">
    <property type="protein sequence ID" value="EHU39930.1"/>
    <property type="molecule type" value="Genomic_DNA"/>
</dbReference>
<dbReference type="Proteomes" id="UP000005272">
    <property type="component" value="Unassembled WGS sequence"/>
</dbReference>
<evidence type="ECO:0000313" key="2">
    <source>
        <dbReference type="Proteomes" id="UP000005272"/>
    </source>
</evidence>
<proteinExistence type="predicted"/>
<protein>
    <submittedName>
        <fullName evidence="1">Uncharacterized protein</fullName>
    </submittedName>
</protein>
<accession>A0A828U479</accession>
<reference evidence="1 2" key="1">
    <citation type="journal article" date="2012" name="J. Bacteriol.">
        <title>Draft Genome Sequences of the Diarrheagenic Escherichia coli Collection.</title>
        <authorList>
            <person name="Hazen T.H."/>
            <person name="Sahl J.W."/>
            <person name="Redman J.C."/>
            <person name="Morris C.R."/>
            <person name="Daugherty S.C."/>
            <person name="Chibucos M.C."/>
            <person name="Sengamalay N.A."/>
            <person name="Fraser-Liggett C.M."/>
            <person name="Steinsland H."/>
            <person name="Whittam T.S."/>
            <person name="Whittam B."/>
            <person name="Manning S.D."/>
            <person name="Rasko D.A."/>
        </authorList>
    </citation>
    <scope>NUCLEOTIDE SEQUENCE [LARGE SCALE GENOMIC DNA]</scope>
    <source>
        <strain evidence="1 2">DEC2D</strain>
    </source>
</reference>